<dbReference type="EMBL" id="JAAAXW010000290">
    <property type="protein sequence ID" value="KAF9538698.1"/>
    <property type="molecule type" value="Genomic_DNA"/>
</dbReference>
<feature type="region of interest" description="Disordered" evidence="11">
    <location>
        <begin position="19"/>
        <end position="103"/>
    </location>
</feature>
<organism evidence="14 15">
    <name type="scientific">Mortierella hygrophila</name>
    <dbReference type="NCBI Taxonomy" id="979708"/>
    <lineage>
        <taxon>Eukaryota</taxon>
        <taxon>Fungi</taxon>
        <taxon>Fungi incertae sedis</taxon>
        <taxon>Mucoromycota</taxon>
        <taxon>Mortierellomycotina</taxon>
        <taxon>Mortierellomycetes</taxon>
        <taxon>Mortierellales</taxon>
        <taxon>Mortierellaceae</taxon>
        <taxon>Mortierella</taxon>
    </lineage>
</organism>
<evidence type="ECO:0000256" key="7">
    <source>
        <dbReference type="ARBA" id="ARBA00023288"/>
    </source>
</evidence>
<dbReference type="InterPro" id="IPR039859">
    <property type="entry name" value="PFA4/ZDH16/20/ERF2-like"/>
</dbReference>
<comment type="subcellular location">
    <subcellularLocation>
        <location evidence="1">Membrane</location>
        <topology evidence="1">Multi-pass membrane protein</topology>
    </subcellularLocation>
</comment>
<feature type="signal peptide" evidence="12">
    <location>
        <begin position="1"/>
        <end position="21"/>
    </location>
</feature>
<dbReference type="Pfam" id="PF01529">
    <property type="entry name" value="DHHC"/>
    <property type="match status" value="1"/>
</dbReference>
<feature type="compositionally biased region" description="Gly residues" evidence="11">
    <location>
        <begin position="514"/>
        <end position="527"/>
    </location>
</feature>
<gene>
    <name evidence="14" type="primary">PFA3_4</name>
    <name evidence="14" type="ORF">EC957_006338</name>
</gene>
<feature type="compositionally biased region" description="Polar residues" evidence="11">
    <location>
        <begin position="59"/>
        <end position="75"/>
    </location>
</feature>
<evidence type="ECO:0000256" key="10">
    <source>
        <dbReference type="RuleBase" id="RU079119"/>
    </source>
</evidence>
<evidence type="ECO:0000313" key="14">
    <source>
        <dbReference type="EMBL" id="KAF9538698.1"/>
    </source>
</evidence>
<keyword evidence="6" id="KW-0564">Palmitate</keyword>
<dbReference type="InterPro" id="IPR001594">
    <property type="entry name" value="Palmitoyltrfase_DHHC"/>
</dbReference>
<dbReference type="AlphaFoldDB" id="A0A9P6EZY8"/>
<keyword evidence="12" id="KW-0732">Signal</keyword>
<feature type="domain" description="Palmitoyltransferase DHHC" evidence="13">
    <location>
        <begin position="212"/>
        <end position="384"/>
    </location>
</feature>
<feature type="region of interest" description="Disordered" evidence="11">
    <location>
        <begin position="118"/>
        <end position="137"/>
    </location>
</feature>
<dbReference type="Proteomes" id="UP000723463">
    <property type="component" value="Unassembled WGS sequence"/>
</dbReference>
<proteinExistence type="inferred from homology"/>
<evidence type="ECO:0000256" key="11">
    <source>
        <dbReference type="SAM" id="MobiDB-lite"/>
    </source>
</evidence>
<evidence type="ECO:0000256" key="6">
    <source>
        <dbReference type="ARBA" id="ARBA00023139"/>
    </source>
</evidence>
<protein>
    <recommendedName>
        <fullName evidence="10">Palmitoyltransferase</fullName>
        <ecNumber evidence="10">2.3.1.225</ecNumber>
    </recommendedName>
</protein>
<feature type="compositionally biased region" description="Low complexity" evidence="11">
    <location>
        <begin position="82"/>
        <end position="93"/>
    </location>
</feature>
<comment type="caution">
    <text evidence="14">The sequence shown here is derived from an EMBL/GenBank/DDBJ whole genome shotgun (WGS) entry which is preliminary data.</text>
</comment>
<evidence type="ECO:0000256" key="2">
    <source>
        <dbReference type="ARBA" id="ARBA00022679"/>
    </source>
</evidence>
<dbReference type="PANTHER" id="PTHR12246">
    <property type="entry name" value="PALMITOYLTRANSFERASE ZDHHC16"/>
    <property type="match status" value="1"/>
</dbReference>
<keyword evidence="2 10" id="KW-0808">Transferase</keyword>
<sequence length="741" mass="80171">MYFLFFISYALSIFCPPRSPANPRSQTSQPTIPPTTTPYQLQKSPSVNSHIGESFHPLPSSSIQHQQQNDSPPQSQHRRPRTSSTVTGQSTSSHLPVPSNIQRTSPHLVSIVTAPKYQSAAVAPATSTSDLTSSRDTNHIGITIPSEIHVLEPTHTTPHSVGYPASHSGSSGVGAVRVSIDIPGPMQRSRHASDESGTQQPLATLSISKRNGSSRWCNVCKIVKPDRCHHCSECNRCVLRMDHHCPWVNGCVGFDNYKYFYLFIFYGSLASLWVVGSMIPMLLQALQGYGPDDQSWNQVNSTMSNAASSVDESFNSEDRPGGAGMNDGKDGQRDMWNGSLRRPFDVQWIIITVVAFLLALLIVSFTGAHTSYILNNRTTIEAMQDVRNTFVRVQYRKKDPEPDAAATSGTVGLSVPLPRAGTLPSFMSEIEFNVVMVEQGESLWNQGSWLTNWRYFMGPTWWLWFIPYFNTPGDGIHDIYSEKVHMRLVGDALAQARMQVVNFGDLTRDADDNGCGGGNEGETGAGAGVTPPTTTSGDRREPSTTAAPPSSSRLQPAPSINTTAHKSGSFKGTLSPPSVRIGANQPDSKIGAASDQSWSQRGSDIEMQIHENSPAGEGSRDRSNTTRSKSQSGQTSGYTTPTRGQSGPSPSPRQRSPKSSRGQPQSQSSSSGRRRQRTKSGGTSGSYSGYGGSHVREFGLGLGMDGIPVDSGTGLKLSSGHLGRSSHRSQARQHLGVNHQS</sequence>
<evidence type="ECO:0000256" key="8">
    <source>
        <dbReference type="ARBA" id="ARBA00023315"/>
    </source>
</evidence>
<feature type="compositionally biased region" description="Polar residues" evidence="11">
    <location>
        <begin position="558"/>
        <end position="576"/>
    </location>
</feature>
<feature type="compositionally biased region" description="Low complexity" evidence="11">
    <location>
        <begin position="543"/>
        <end position="552"/>
    </location>
</feature>
<feature type="region of interest" description="Disordered" evidence="11">
    <location>
        <begin position="512"/>
        <end position="741"/>
    </location>
</feature>
<dbReference type="GO" id="GO:0019706">
    <property type="term" value="F:protein-cysteine S-palmitoyltransferase activity"/>
    <property type="evidence" value="ECO:0007669"/>
    <property type="project" value="UniProtKB-EC"/>
</dbReference>
<dbReference type="PROSITE" id="PS50216">
    <property type="entry name" value="DHHC"/>
    <property type="match status" value="1"/>
</dbReference>
<keyword evidence="8 10" id="KW-0012">Acyltransferase</keyword>
<evidence type="ECO:0000256" key="9">
    <source>
        <dbReference type="ARBA" id="ARBA00048048"/>
    </source>
</evidence>
<evidence type="ECO:0000256" key="1">
    <source>
        <dbReference type="ARBA" id="ARBA00004141"/>
    </source>
</evidence>
<accession>A0A9P6EZY8</accession>
<feature type="region of interest" description="Disordered" evidence="11">
    <location>
        <begin position="310"/>
        <end position="332"/>
    </location>
</feature>
<dbReference type="EC" id="2.3.1.225" evidence="10"/>
<dbReference type="GO" id="GO:0016020">
    <property type="term" value="C:membrane"/>
    <property type="evidence" value="ECO:0007669"/>
    <property type="project" value="UniProtKB-SubCell"/>
</dbReference>
<keyword evidence="15" id="KW-1185">Reference proteome</keyword>
<feature type="transmembrane region" description="Helical" evidence="10">
    <location>
        <begin position="259"/>
        <end position="283"/>
    </location>
</feature>
<name>A0A9P6EZY8_9FUNG</name>
<comment type="catalytic activity">
    <reaction evidence="9 10">
        <text>L-cysteinyl-[protein] + hexadecanoyl-CoA = S-hexadecanoyl-L-cysteinyl-[protein] + CoA</text>
        <dbReference type="Rhea" id="RHEA:36683"/>
        <dbReference type="Rhea" id="RHEA-COMP:10131"/>
        <dbReference type="Rhea" id="RHEA-COMP:11032"/>
        <dbReference type="ChEBI" id="CHEBI:29950"/>
        <dbReference type="ChEBI" id="CHEBI:57287"/>
        <dbReference type="ChEBI" id="CHEBI:57379"/>
        <dbReference type="ChEBI" id="CHEBI:74151"/>
        <dbReference type="EC" id="2.3.1.225"/>
    </reaction>
</comment>
<reference evidence="14" key="1">
    <citation type="journal article" date="2020" name="Fungal Divers.">
        <title>Resolving the Mortierellaceae phylogeny through synthesis of multi-gene phylogenetics and phylogenomics.</title>
        <authorList>
            <person name="Vandepol N."/>
            <person name="Liber J."/>
            <person name="Desiro A."/>
            <person name="Na H."/>
            <person name="Kennedy M."/>
            <person name="Barry K."/>
            <person name="Grigoriev I.V."/>
            <person name="Miller A.N."/>
            <person name="O'Donnell K."/>
            <person name="Stajich J.E."/>
            <person name="Bonito G."/>
        </authorList>
    </citation>
    <scope>NUCLEOTIDE SEQUENCE</scope>
    <source>
        <strain evidence="14">NRRL 2591</strain>
    </source>
</reference>
<evidence type="ECO:0000256" key="5">
    <source>
        <dbReference type="ARBA" id="ARBA00023136"/>
    </source>
</evidence>
<feature type="compositionally biased region" description="Polar residues" evidence="11">
    <location>
        <begin position="39"/>
        <end position="51"/>
    </location>
</feature>
<feature type="compositionally biased region" description="Gly residues" evidence="11">
    <location>
        <begin position="682"/>
        <end position="692"/>
    </location>
</feature>
<feature type="compositionally biased region" description="Polar residues" evidence="11">
    <location>
        <begin position="625"/>
        <end position="638"/>
    </location>
</feature>
<keyword evidence="3 10" id="KW-0812">Transmembrane</keyword>
<feature type="compositionally biased region" description="Low complexity" evidence="11">
    <location>
        <begin position="639"/>
        <end position="671"/>
    </location>
</feature>
<evidence type="ECO:0000256" key="4">
    <source>
        <dbReference type="ARBA" id="ARBA00022989"/>
    </source>
</evidence>
<feature type="chain" id="PRO_5040219658" description="Palmitoyltransferase" evidence="12">
    <location>
        <begin position="22"/>
        <end position="741"/>
    </location>
</feature>
<keyword evidence="4 10" id="KW-1133">Transmembrane helix</keyword>
<evidence type="ECO:0000256" key="3">
    <source>
        <dbReference type="ARBA" id="ARBA00022692"/>
    </source>
</evidence>
<comment type="similarity">
    <text evidence="10">Belongs to the DHHC palmitoyltransferase family.</text>
</comment>
<keyword evidence="7" id="KW-0449">Lipoprotein</keyword>
<evidence type="ECO:0000259" key="13">
    <source>
        <dbReference type="Pfam" id="PF01529"/>
    </source>
</evidence>
<evidence type="ECO:0000256" key="12">
    <source>
        <dbReference type="SAM" id="SignalP"/>
    </source>
</evidence>
<feature type="transmembrane region" description="Helical" evidence="10">
    <location>
        <begin position="348"/>
        <end position="368"/>
    </location>
</feature>
<keyword evidence="5 10" id="KW-0472">Membrane</keyword>
<evidence type="ECO:0000313" key="15">
    <source>
        <dbReference type="Proteomes" id="UP000723463"/>
    </source>
</evidence>
<feature type="compositionally biased region" description="Low complexity" evidence="11">
    <location>
        <begin position="126"/>
        <end position="135"/>
    </location>
</feature>
<comment type="domain">
    <text evidence="10">The DHHC domain is required for palmitoyltransferase activity.</text>
</comment>